<dbReference type="RefSeq" id="WP_122282635.1">
    <property type="nucleotide sequence ID" value="NZ_RBRQ01000067.1"/>
</dbReference>
<dbReference type="EMBL" id="RBRQ01000067">
    <property type="protein sequence ID" value="RMR13768.1"/>
    <property type="molecule type" value="Genomic_DNA"/>
</dbReference>
<evidence type="ECO:0000313" key="2">
    <source>
        <dbReference type="Proteomes" id="UP000276615"/>
    </source>
</evidence>
<evidence type="ECO:0000313" key="1">
    <source>
        <dbReference type="EMBL" id="RMR13768.1"/>
    </source>
</evidence>
<organism evidence="1 2">
    <name type="scientific">Pseudomonas syringae pv. primulae</name>
    <dbReference type="NCBI Taxonomy" id="251707"/>
    <lineage>
        <taxon>Bacteria</taxon>
        <taxon>Pseudomonadati</taxon>
        <taxon>Pseudomonadota</taxon>
        <taxon>Gammaproteobacteria</taxon>
        <taxon>Pseudomonadales</taxon>
        <taxon>Pseudomonadaceae</taxon>
        <taxon>Pseudomonas</taxon>
    </lineage>
</organism>
<protein>
    <submittedName>
        <fullName evidence="1">Phage integrase protein</fullName>
    </submittedName>
</protein>
<reference evidence="1 2" key="1">
    <citation type="submission" date="2018-08" db="EMBL/GenBank/DDBJ databases">
        <title>Recombination of ecologically and evolutionarily significant loci maintains genetic cohesion in the Pseudomonas syringae species complex.</title>
        <authorList>
            <person name="Dillon M."/>
            <person name="Thakur S."/>
            <person name="Almeida R.N.D."/>
            <person name="Weir B.S."/>
            <person name="Guttman D.S."/>
        </authorList>
    </citation>
    <scope>NUCLEOTIDE SEQUENCE [LARGE SCALE GENOMIC DNA]</scope>
    <source>
        <strain evidence="1 2">ICMP 8670</strain>
    </source>
</reference>
<name>A0A3M4SFS4_9PSED</name>
<dbReference type="AlphaFoldDB" id="A0A3M4SFS4"/>
<proteinExistence type="predicted"/>
<accession>A0A3M4SFS4</accession>
<comment type="caution">
    <text evidence="1">The sequence shown here is derived from an EMBL/GenBank/DDBJ whole genome shotgun (WGS) entry which is preliminary data.</text>
</comment>
<gene>
    <name evidence="1" type="ORF">ALP92_02146</name>
</gene>
<dbReference type="Proteomes" id="UP000276615">
    <property type="component" value="Unassembled WGS sequence"/>
</dbReference>
<sequence length="701" mass="79080">MAELPHALGFLNEYFVDPAKSYKAASWLLSDFDDSIWQYDFGFQAPQSIDWRIKLNDESILTDSKNEPLLTAFRYYLISSTRSATILGNDVGSLGAQQQLFHRCVHIIDYILLNQTDYQIAKFGLAAINADQLIDMLDQITRSSDTAESVYDWTQCAAGYCRQLLHETPPDQINKILELHPEMAIFSPDQLDDDTFPIKGDMLVRARAALFINNFYAANGSVMDINTVRLSRILFKDTLKGKQGAKPRLLALQFSESLTEFSREYPGIGVRSANDKTMSGPGKQRYRMSIYGMGILHEIGIPAPNASDLAQLLNAPLEGRKLGRFKTVPFRVVFATFRAAVEFHLEYGEILTAGFCNIAKYCKENGLTLNQLSGDNFNEAAGSDLLKIGVSKIGLSCKIKGVHKVKGSRKKGVTEYFGQLRSNHPLLELLAVYVGSVQIVVGAIMARRFGELLDLHTLTCLDISKKWLIFKNRKSTKNLYGIRNTEARPIEPIAVEMIETLINMQSQLLATGCIEQMQHLFSAPSLKGDLKLLEPDGYSYNRNIDLACDYFQTEINKNGERYYIRQHQLRRFFAMLFFHGSSFGGLDVLRWMLAHTDLNHVWNYITESMDGAILTGAKAQFLAESLHNYGTGGYEDLAALLKSRYGTDNFALIDTDELEAEIEELMKSDEITIEPEFLDCYDNQRMKVIVKILPVSSRLKF</sequence>